<dbReference type="EMBL" id="JBHUDJ010000001">
    <property type="protein sequence ID" value="MFD1585951.1"/>
    <property type="molecule type" value="Genomic_DNA"/>
</dbReference>
<dbReference type="Proteomes" id="UP001597119">
    <property type="component" value="Unassembled WGS sequence"/>
</dbReference>
<evidence type="ECO:0000313" key="2">
    <source>
        <dbReference type="Proteomes" id="UP001597119"/>
    </source>
</evidence>
<sequence>MHTLETTIDIDAPPAVVWRVLSEFERYPEWNEYVRIEGTPVAGARLTVTPGPRAGRQPSATSRVLRAEPEYELRWRSHLLVRGLCDGEHCFTIENLGNGRSRLTQAERFVGLLAGPFVRRYGRQTAATFEGVNRAIKRRAETTARTRPTTTPRAP</sequence>
<reference evidence="1 2" key="1">
    <citation type="journal article" date="2019" name="Int. J. Syst. Evol. Microbiol.">
        <title>The Global Catalogue of Microorganisms (GCM) 10K type strain sequencing project: providing services to taxonomists for standard genome sequencing and annotation.</title>
        <authorList>
            <consortium name="The Broad Institute Genomics Platform"/>
            <consortium name="The Broad Institute Genome Sequencing Center for Infectious Disease"/>
            <person name="Wu L."/>
            <person name="Ma J."/>
        </authorList>
    </citation>
    <scope>NUCLEOTIDE SEQUENCE [LARGE SCALE GENOMIC DNA]</scope>
    <source>
        <strain evidence="1 2">CGMCC 1.12125</strain>
    </source>
</reference>
<accession>A0ABD6C708</accession>
<gene>
    <name evidence="1" type="ORF">ACFR9U_03075</name>
</gene>
<organism evidence="1 2">
    <name type="scientific">Halorientalis brevis</name>
    <dbReference type="NCBI Taxonomy" id="1126241"/>
    <lineage>
        <taxon>Archaea</taxon>
        <taxon>Methanobacteriati</taxon>
        <taxon>Methanobacteriota</taxon>
        <taxon>Stenosarchaea group</taxon>
        <taxon>Halobacteria</taxon>
        <taxon>Halobacteriales</taxon>
        <taxon>Haloarculaceae</taxon>
        <taxon>Halorientalis</taxon>
    </lineage>
</organism>
<dbReference type="InterPro" id="IPR023393">
    <property type="entry name" value="START-like_dom_sf"/>
</dbReference>
<dbReference type="PANTHER" id="PTHR36166">
    <property type="entry name" value="CHROMOSOME 9, WHOLE GENOME SHOTGUN SEQUENCE"/>
    <property type="match status" value="1"/>
</dbReference>
<proteinExistence type="predicted"/>
<dbReference type="SUPFAM" id="SSF55961">
    <property type="entry name" value="Bet v1-like"/>
    <property type="match status" value="1"/>
</dbReference>
<dbReference type="InterPro" id="IPR019587">
    <property type="entry name" value="Polyketide_cyclase/dehydratase"/>
</dbReference>
<protein>
    <submittedName>
        <fullName evidence="1">SRPBCC family protein</fullName>
    </submittedName>
</protein>
<dbReference type="Gene3D" id="3.30.530.20">
    <property type="match status" value="1"/>
</dbReference>
<dbReference type="CDD" id="cd07822">
    <property type="entry name" value="SRPBCC_4"/>
    <property type="match status" value="1"/>
</dbReference>
<dbReference type="RefSeq" id="WP_247376809.1">
    <property type="nucleotide sequence ID" value="NZ_JALLGV010000003.1"/>
</dbReference>
<keyword evidence="2" id="KW-1185">Reference proteome</keyword>
<dbReference type="PANTHER" id="PTHR36166:SF1">
    <property type="entry name" value="SRPBCC DOMAIN-CONTAINING PROTEIN"/>
    <property type="match status" value="1"/>
</dbReference>
<name>A0ABD6C708_9EURY</name>
<evidence type="ECO:0000313" key="1">
    <source>
        <dbReference type="EMBL" id="MFD1585951.1"/>
    </source>
</evidence>
<dbReference type="AlphaFoldDB" id="A0ABD6C708"/>
<comment type="caution">
    <text evidence="1">The sequence shown here is derived from an EMBL/GenBank/DDBJ whole genome shotgun (WGS) entry which is preliminary data.</text>
</comment>
<dbReference type="Pfam" id="PF10604">
    <property type="entry name" value="Polyketide_cyc2"/>
    <property type="match status" value="1"/>
</dbReference>